<sequence>MSNDWIKFRVKLVTDGRVRSAARKSKQKPATILGGLLILWSLADSHAEDDGTLPGYTFEDVDELVGVKGFAASLPPDWIIEAETGILLPNYSQHNGNTAKRRAESNRRVAEFREIRNGNATQSKPTGNAAVTQSALQNGDNPVTECVTREREEKEKRREETERESAASAARPPKTPRKKTSAPAKPRPRNPLFDALVSVTGVDPTTAGGLIASVAAKLVQADPPYTPADVEIFAKNFPIWCPYAEGRLTPTPKEIEKNIGFVRNPPKFSHRVSQPELRAEDDPGFLAVTPSAPMTKARSREIIHGPNWQQIDPLTTLEEATQP</sequence>
<dbReference type="AlphaFoldDB" id="A0A8E6EYF4"/>
<evidence type="ECO:0000313" key="2">
    <source>
        <dbReference type="EMBL" id="QVL32321.1"/>
    </source>
</evidence>
<feature type="compositionally biased region" description="Basic and acidic residues" evidence="1">
    <location>
        <begin position="147"/>
        <end position="165"/>
    </location>
</feature>
<dbReference type="EMBL" id="CP074694">
    <property type="protein sequence ID" value="QVL32321.1"/>
    <property type="molecule type" value="Genomic_DNA"/>
</dbReference>
<keyword evidence="3" id="KW-1185">Reference proteome</keyword>
<reference evidence="2" key="1">
    <citation type="submission" date="2021-05" db="EMBL/GenBank/DDBJ databases">
        <title>Complete genome sequence of the cellulolytic planctomycete Telmatocola sphagniphila SP2T and characterization of the first cellulase from planctomycetes.</title>
        <authorList>
            <person name="Rakitin A.L."/>
            <person name="Beletsky A.V."/>
            <person name="Naumoff D.G."/>
            <person name="Kulichevskaya I.S."/>
            <person name="Mardanov A.V."/>
            <person name="Ravin N.V."/>
            <person name="Dedysh S.N."/>
        </authorList>
    </citation>
    <scope>NUCLEOTIDE SEQUENCE</scope>
    <source>
        <strain evidence="2">SP2T</strain>
    </source>
</reference>
<dbReference type="KEGG" id="tsph:KIH39_26400"/>
<feature type="region of interest" description="Disordered" evidence="1">
    <location>
        <begin position="114"/>
        <end position="191"/>
    </location>
</feature>
<name>A0A8E6EYF4_9BACT</name>
<feature type="region of interest" description="Disordered" evidence="1">
    <location>
        <begin position="304"/>
        <end position="323"/>
    </location>
</feature>
<dbReference type="Proteomes" id="UP000676194">
    <property type="component" value="Chromosome"/>
</dbReference>
<feature type="compositionally biased region" description="Polar residues" evidence="1">
    <location>
        <begin position="307"/>
        <end position="323"/>
    </location>
</feature>
<protein>
    <submittedName>
        <fullName evidence="2">Uncharacterized protein</fullName>
    </submittedName>
</protein>
<accession>A0A8E6EYF4</accession>
<gene>
    <name evidence="2" type="ORF">KIH39_26400</name>
</gene>
<evidence type="ECO:0000256" key="1">
    <source>
        <dbReference type="SAM" id="MobiDB-lite"/>
    </source>
</evidence>
<dbReference type="RefSeq" id="WP_213497165.1">
    <property type="nucleotide sequence ID" value="NZ_CP074694.1"/>
</dbReference>
<feature type="compositionally biased region" description="Polar residues" evidence="1">
    <location>
        <begin position="118"/>
        <end position="141"/>
    </location>
</feature>
<organism evidence="2 3">
    <name type="scientific">Telmatocola sphagniphila</name>
    <dbReference type="NCBI Taxonomy" id="1123043"/>
    <lineage>
        <taxon>Bacteria</taxon>
        <taxon>Pseudomonadati</taxon>
        <taxon>Planctomycetota</taxon>
        <taxon>Planctomycetia</taxon>
        <taxon>Gemmatales</taxon>
        <taxon>Gemmataceae</taxon>
    </lineage>
</organism>
<evidence type="ECO:0000313" key="3">
    <source>
        <dbReference type="Proteomes" id="UP000676194"/>
    </source>
</evidence>
<proteinExistence type="predicted"/>